<evidence type="ECO:0000313" key="1">
    <source>
        <dbReference type="EMBL" id="OWP84529.1"/>
    </source>
</evidence>
<sequence length="119" mass="13878">MSALNSINSSEIEIILSTSHRHRFTITKWKEIFKNRGISFNKISRVRTNISTFQSRKSEIENWIHIKKLKPEEIIIIDDDKSLNGLSSDYKKRLILTNSYTGLKDATEINNVLSIKRRT</sequence>
<name>A0A246GJQ1_9FLAO</name>
<accession>A0A246GJQ1</accession>
<reference evidence="1 2" key="1">
    <citation type="journal article" date="2017" name="Infect. Genet. Evol.">
        <title>Comparative genome analysis of fish pathogen Flavobacterium columnare reveals extensive sequence diversity within the species.</title>
        <authorList>
            <person name="Kayansamruaj P."/>
            <person name="Dong H.T."/>
            <person name="Hirono I."/>
            <person name="Kondo H."/>
            <person name="Senapin S."/>
            <person name="Rodkhum C."/>
        </authorList>
    </citation>
    <scope>NUCLEOTIDE SEQUENCE [LARGE SCALE GENOMIC DNA]</scope>
    <source>
        <strain evidence="1 2">1215</strain>
    </source>
</reference>
<gene>
    <name evidence="1" type="ORF">BWK59_04880</name>
</gene>
<protein>
    <recommendedName>
        <fullName evidence="3">FCP1 homology domain-containing protein</fullName>
    </recommendedName>
</protein>
<evidence type="ECO:0000313" key="2">
    <source>
        <dbReference type="Proteomes" id="UP000197768"/>
    </source>
</evidence>
<evidence type="ECO:0008006" key="3">
    <source>
        <dbReference type="Google" id="ProtNLM"/>
    </source>
</evidence>
<dbReference type="Pfam" id="PF18143">
    <property type="entry name" value="HAD_SAK_2"/>
    <property type="match status" value="1"/>
</dbReference>
<dbReference type="Proteomes" id="UP000197768">
    <property type="component" value="Unassembled WGS sequence"/>
</dbReference>
<dbReference type="EMBL" id="MTCZ01000030">
    <property type="protein sequence ID" value="OWP84529.1"/>
    <property type="molecule type" value="Genomic_DNA"/>
</dbReference>
<dbReference type="AlphaFoldDB" id="A0A246GJQ1"/>
<organism evidence="1 2">
    <name type="scientific">Flavobacterium davisii</name>
    <dbReference type="NCBI Taxonomy" id="2906077"/>
    <lineage>
        <taxon>Bacteria</taxon>
        <taxon>Pseudomonadati</taxon>
        <taxon>Bacteroidota</taxon>
        <taxon>Flavobacteriia</taxon>
        <taxon>Flavobacteriales</taxon>
        <taxon>Flavobacteriaceae</taxon>
        <taxon>Flavobacterium</taxon>
    </lineage>
</organism>
<proteinExistence type="predicted"/>
<comment type="caution">
    <text evidence="1">The sequence shown here is derived from an EMBL/GenBank/DDBJ whole genome shotgun (WGS) entry which is preliminary data.</text>
</comment>